<dbReference type="AlphaFoldDB" id="A0A2J6QQJ2"/>
<dbReference type="PANTHER" id="PTHR35910:SF6">
    <property type="entry name" value="2EXR DOMAIN-CONTAINING PROTEIN"/>
    <property type="match status" value="1"/>
</dbReference>
<sequence>MGNTFSSKSTLEKIWLMTVTNRMSLPEFRGRKRVALTITKNSRSTRESLASEQSSSPEAITLTEAQLAGEVYSQSNYHTCRPVRHEYRYSQETWRTVGTCDEYCAYMDGESYLDEEEPRDHDLVTEEETVTEQEIANQGEVPEAQDVASEEAPNLTFSDLAPEIRLKIWKAICLTPRMVDVWQVEKDINMPYPHCGTFQYKSHCPIPAVLHVCHESRYEGLKYYTLGFGREAERWTVDQGVYKEFRPVQLPPRIYFNPQVDVICPIPEDELIYEPWNYASNFDQMLSDISKGTPSVTKLAIEHSEGFFCHPGFFPNLREINMYRTSGLPSHFNPNMRLNLKLKLLDFEYWESMEVWWNNGDGTADKILEDKLPVKSDSSERKTGEDEMEARFRAEARFNKMFLEVDWECGSKISQFTRARPYRPLL</sequence>
<keyword evidence="3" id="KW-1185">Reference proteome</keyword>
<gene>
    <name evidence="2" type="ORF">NA56DRAFT_696300</name>
</gene>
<evidence type="ECO:0000313" key="2">
    <source>
        <dbReference type="EMBL" id="PMD28528.1"/>
    </source>
</evidence>
<dbReference type="EMBL" id="KZ613464">
    <property type="protein sequence ID" value="PMD28528.1"/>
    <property type="molecule type" value="Genomic_DNA"/>
</dbReference>
<dbReference type="PANTHER" id="PTHR35910">
    <property type="entry name" value="2EXR DOMAIN-CONTAINING PROTEIN"/>
    <property type="match status" value="1"/>
</dbReference>
<reference evidence="2 3" key="1">
    <citation type="submission" date="2016-05" db="EMBL/GenBank/DDBJ databases">
        <title>A degradative enzymes factory behind the ericoid mycorrhizal symbiosis.</title>
        <authorList>
            <consortium name="DOE Joint Genome Institute"/>
            <person name="Martino E."/>
            <person name="Morin E."/>
            <person name="Grelet G."/>
            <person name="Kuo A."/>
            <person name="Kohler A."/>
            <person name="Daghino S."/>
            <person name="Barry K."/>
            <person name="Choi C."/>
            <person name="Cichocki N."/>
            <person name="Clum A."/>
            <person name="Copeland A."/>
            <person name="Hainaut M."/>
            <person name="Haridas S."/>
            <person name="Labutti K."/>
            <person name="Lindquist E."/>
            <person name="Lipzen A."/>
            <person name="Khouja H.-R."/>
            <person name="Murat C."/>
            <person name="Ohm R."/>
            <person name="Olson A."/>
            <person name="Spatafora J."/>
            <person name="Veneault-Fourrey C."/>
            <person name="Henrissat B."/>
            <person name="Grigoriev I."/>
            <person name="Martin F."/>
            <person name="Perotto S."/>
        </authorList>
    </citation>
    <scope>NUCLEOTIDE SEQUENCE [LARGE SCALE GENOMIC DNA]</scope>
    <source>
        <strain evidence="2 3">UAMH 7357</strain>
    </source>
</reference>
<feature type="domain" description="2EXR" evidence="1">
    <location>
        <begin position="157"/>
        <end position="263"/>
    </location>
</feature>
<protein>
    <recommendedName>
        <fullName evidence="1">2EXR domain-containing protein</fullName>
    </recommendedName>
</protein>
<accession>A0A2J6QQJ2</accession>
<dbReference type="Pfam" id="PF20150">
    <property type="entry name" value="2EXR"/>
    <property type="match status" value="1"/>
</dbReference>
<dbReference type="OrthoDB" id="3561020at2759"/>
<evidence type="ECO:0000259" key="1">
    <source>
        <dbReference type="Pfam" id="PF20150"/>
    </source>
</evidence>
<name>A0A2J6QQJ2_9HELO</name>
<proteinExistence type="predicted"/>
<dbReference type="InterPro" id="IPR045518">
    <property type="entry name" value="2EXR"/>
</dbReference>
<organism evidence="2 3">
    <name type="scientific">Hyaloscypha hepaticicola</name>
    <dbReference type="NCBI Taxonomy" id="2082293"/>
    <lineage>
        <taxon>Eukaryota</taxon>
        <taxon>Fungi</taxon>
        <taxon>Dikarya</taxon>
        <taxon>Ascomycota</taxon>
        <taxon>Pezizomycotina</taxon>
        <taxon>Leotiomycetes</taxon>
        <taxon>Helotiales</taxon>
        <taxon>Hyaloscyphaceae</taxon>
        <taxon>Hyaloscypha</taxon>
    </lineage>
</organism>
<dbReference type="Proteomes" id="UP000235672">
    <property type="component" value="Unassembled WGS sequence"/>
</dbReference>
<evidence type="ECO:0000313" key="3">
    <source>
        <dbReference type="Proteomes" id="UP000235672"/>
    </source>
</evidence>